<evidence type="ECO:0000313" key="3">
    <source>
        <dbReference type="EMBL" id="MBK1467839.1"/>
    </source>
</evidence>
<feature type="transmembrane region" description="Helical" evidence="2">
    <location>
        <begin position="20"/>
        <end position="38"/>
    </location>
</feature>
<evidence type="ECO:0000313" key="4">
    <source>
        <dbReference type="Proteomes" id="UP000823123"/>
    </source>
</evidence>
<evidence type="ECO:0000256" key="2">
    <source>
        <dbReference type="SAM" id="Phobius"/>
    </source>
</evidence>
<evidence type="ECO:0000256" key="1">
    <source>
        <dbReference type="ARBA" id="ARBA00022801"/>
    </source>
</evidence>
<dbReference type="Gene3D" id="2.40.260.10">
    <property type="entry name" value="Sortase"/>
    <property type="match status" value="1"/>
</dbReference>
<accession>A0ABS1C7G8</accession>
<proteinExistence type="predicted"/>
<reference evidence="3 4" key="1">
    <citation type="submission" date="2020-09" db="EMBL/GenBank/DDBJ databases">
        <title>Parvimonas S3374 sp. nov.</title>
        <authorList>
            <person name="Buhl M."/>
        </authorList>
    </citation>
    <scope>NUCLEOTIDE SEQUENCE [LARGE SCALE GENOMIC DNA]</scope>
    <source>
        <strain evidence="3 4">S3374</strain>
    </source>
</reference>
<dbReference type="GO" id="GO:0016787">
    <property type="term" value="F:hydrolase activity"/>
    <property type="evidence" value="ECO:0007669"/>
    <property type="project" value="UniProtKB-KW"/>
</dbReference>
<keyword evidence="2" id="KW-0472">Membrane</keyword>
<comment type="caution">
    <text evidence="3">The sequence shown here is derived from an EMBL/GenBank/DDBJ whole genome shotgun (WGS) entry which is preliminary data.</text>
</comment>
<dbReference type="NCBIfam" id="TIGR03064">
    <property type="entry name" value="sortase_srtB"/>
    <property type="match status" value="1"/>
</dbReference>
<dbReference type="Proteomes" id="UP000823123">
    <property type="component" value="Unassembled WGS sequence"/>
</dbReference>
<protein>
    <submittedName>
        <fullName evidence="3">Class B sortase</fullName>
        <ecNumber evidence="3">3.4.22.71</ecNumber>
    </submittedName>
</protein>
<gene>
    <name evidence="3" type="primary">srtB</name>
    <name evidence="3" type="ORF">IBJ83_00700</name>
</gene>
<dbReference type="Pfam" id="PF04203">
    <property type="entry name" value="Sortase"/>
    <property type="match status" value="1"/>
</dbReference>
<dbReference type="InterPro" id="IPR009835">
    <property type="entry name" value="SrtB"/>
</dbReference>
<dbReference type="CDD" id="cd05826">
    <property type="entry name" value="Sortase_B"/>
    <property type="match status" value="1"/>
</dbReference>
<keyword evidence="2" id="KW-1133">Transmembrane helix</keyword>
<dbReference type="SUPFAM" id="SSF63817">
    <property type="entry name" value="Sortase"/>
    <property type="match status" value="1"/>
</dbReference>
<name>A0ABS1C7G8_9FIRM</name>
<dbReference type="InterPro" id="IPR005754">
    <property type="entry name" value="Sortase"/>
</dbReference>
<organism evidence="3 4">
    <name type="scientific">Parvimonas parva</name>
    <dbReference type="NCBI Taxonomy" id="2769485"/>
    <lineage>
        <taxon>Bacteria</taxon>
        <taxon>Bacillati</taxon>
        <taxon>Bacillota</taxon>
        <taxon>Tissierellia</taxon>
        <taxon>Tissierellales</taxon>
        <taxon>Peptoniphilaceae</taxon>
        <taxon>Parvimonas</taxon>
    </lineage>
</organism>
<keyword evidence="1 3" id="KW-0378">Hydrolase</keyword>
<dbReference type="EC" id="3.4.22.71" evidence="3"/>
<dbReference type="EMBL" id="JACVDA010000002">
    <property type="protein sequence ID" value="MBK1467839.1"/>
    <property type="molecule type" value="Genomic_DNA"/>
</dbReference>
<dbReference type="InterPro" id="IPR023365">
    <property type="entry name" value="Sortase_dom-sf"/>
</dbReference>
<sequence>MKDKGVIVKKKKKQSKGQKWFWNILFVICLGLFIYSAGNVIKDYYGSYKAGQNLSSLKKSVFKEDLANANEKNTTVKKVVNLEELKKLNSDSIGWLEVPDTNIDEPLVQGKDNDYYLWRDFDKKTYPVTGTLFLDMYNKPDFSDRISYIFGHNVWDKTKFYALQKFEDKSFLESHKTFYLYTEKGKMEYEVLGVDLVDPNTPLYELTSKRNEDVNAMKKELTKHIPKEEVDKIDENTKLLMLVTCKTPNDNSARRILFAKLKEK</sequence>
<keyword evidence="2" id="KW-0812">Transmembrane</keyword>
<keyword evidence="4" id="KW-1185">Reference proteome</keyword>
<dbReference type="RefSeq" id="WP_201274951.1">
    <property type="nucleotide sequence ID" value="NZ_JACVDA010000002.1"/>
</dbReference>